<comment type="catalytic activity">
    <reaction evidence="2 4">
        <text>L-methionyl-[protein] + [thioredoxin]-disulfide + H2O = L-methionyl-(S)-S-oxide-[protein] + [thioredoxin]-dithiol</text>
        <dbReference type="Rhea" id="RHEA:14217"/>
        <dbReference type="Rhea" id="RHEA-COMP:10698"/>
        <dbReference type="Rhea" id="RHEA-COMP:10700"/>
        <dbReference type="Rhea" id="RHEA-COMP:12313"/>
        <dbReference type="Rhea" id="RHEA-COMP:12315"/>
        <dbReference type="ChEBI" id="CHEBI:15377"/>
        <dbReference type="ChEBI" id="CHEBI:16044"/>
        <dbReference type="ChEBI" id="CHEBI:29950"/>
        <dbReference type="ChEBI" id="CHEBI:44120"/>
        <dbReference type="ChEBI" id="CHEBI:50058"/>
        <dbReference type="EC" id="1.8.4.11"/>
    </reaction>
</comment>
<evidence type="ECO:0000256" key="2">
    <source>
        <dbReference type="ARBA" id="ARBA00047806"/>
    </source>
</evidence>
<accession>A0ABU8NHV2</accession>
<dbReference type="GO" id="GO:0008113">
    <property type="term" value="F:peptide-methionine (S)-S-oxide reductase activity"/>
    <property type="evidence" value="ECO:0007669"/>
    <property type="project" value="UniProtKB-EC"/>
</dbReference>
<dbReference type="InterPro" id="IPR036509">
    <property type="entry name" value="Met_Sox_Rdtase_MsrA_sf"/>
</dbReference>
<dbReference type="EMBL" id="JBBEUB010000001">
    <property type="protein sequence ID" value="MEJ2901791.1"/>
    <property type="molecule type" value="Genomic_DNA"/>
</dbReference>
<feature type="active site" evidence="4">
    <location>
        <position position="49"/>
    </location>
</feature>
<dbReference type="NCBIfam" id="TIGR00401">
    <property type="entry name" value="msrA"/>
    <property type="match status" value="1"/>
</dbReference>
<comment type="catalytic activity">
    <reaction evidence="3 4">
        <text>[thioredoxin]-disulfide + L-methionine + H2O = L-methionine (S)-S-oxide + [thioredoxin]-dithiol</text>
        <dbReference type="Rhea" id="RHEA:19993"/>
        <dbReference type="Rhea" id="RHEA-COMP:10698"/>
        <dbReference type="Rhea" id="RHEA-COMP:10700"/>
        <dbReference type="ChEBI" id="CHEBI:15377"/>
        <dbReference type="ChEBI" id="CHEBI:29950"/>
        <dbReference type="ChEBI" id="CHEBI:50058"/>
        <dbReference type="ChEBI" id="CHEBI:57844"/>
        <dbReference type="ChEBI" id="CHEBI:58772"/>
        <dbReference type="EC" id="1.8.4.11"/>
    </reaction>
</comment>
<dbReference type="HAMAP" id="MF_01401">
    <property type="entry name" value="MsrA"/>
    <property type="match status" value="1"/>
</dbReference>
<gene>
    <name evidence="4 7" type="primary">msrA</name>
    <name evidence="7" type="ORF">WAE58_05130</name>
</gene>
<dbReference type="PROSITE" id="PS51257">
    <property type="entry name" value="PROKAR_LIPOPROTEIN"/>
    <property type="match status" value="1"/>
</dbReference>
<feature type="chain" id="PRO_5046985167" description="Peptide methionine sulfoxide reductase MsrA" evidence="5">
    <location>
        <begin position="18"/>
        <end position="219"/>
    </location>
</feature>
<evidence type="ECO:0000313" key="7">
    <source>
        <dbReference type="EMBL" id="MEJ2901791.1"/>
    </source>
</evidence>
<keyword evidence="5" id="KW-0732">Signal</keyword>
<dbReference type="Pfam" id="PF01625">
    <property type="entry name" value="PMSR"/>
    <property type="match status" value="1"/>
</dbReference>
<keyword evidence="8" id="KW-1185">Reference proteome</keyword>
<proteinExistence type="inferred from homology"/>
<dbReference type="RefSeq" id="WP_337715647.1">
    <property type="nucleotide sequence ID" value="NZ_JBBEUB010000001.1"/>
</dbReference>
<dbReference type="EC" id="1.8.4.11" evidence="4"/>
<sequence>MKVKLIFWILLTTLSCACNEAQKLETKNGFAVITAAKRGEAVATYAGGCFWAMQECMLELKGVSKVISGYSGGTKPNPGYNEVLSKTTGYAEAVQVYYDPNVISFERLTEAFFNAHDPTQEDGQGPDLGPDYRSIAFYRSPSEKIIIHNLISRIDSINGYNRPVVTEVIPFKVIYPAETEHQDYYRRHSWDPYIRNVSRPKVLKLRKTMPYLIKSEYKD</sequence>
<comment type="caution">
    <text evidence="7">The sequence shown here is derived from an EMBL/GenBank/DDBJ whole genome shotgun (WGS) entry which is preliminary data.</text>
</comment>
<comment type="similarity">
    <text evidence="4">Belongs to the MsrA Met sulfoxide reductase family.</text>
</comment>
<name>A0ABU8NHV2_9SPHI</name>
<dbReference type="SUPFAM" id="SSF55068">
    <property type="entry name" value="Peptide methionine sulfoxide reductase"/>
    <property type="match status" value="1"/>
</dbReference>
<dbReference type="InterPro" id="IPR002569">
    <property type="entry name" value="Met_Sox_Rdtase_MsrA_dom"/>
</dbReference>
<organism evidence="7 8">
    <name type="scientific">Pedobacter panaciterrae</name>
    <dbReference type="NCBI Taxonomy" id="363849"/>
    <lineage>
        <taxon>Bacteria</taxon>
        <taxon>Pseudomonadati</taxon>
        <taxon>Bacteroidota</taxon>
        <taxon>Sphingobacteriia</taxon>
        <taxon>Sphingobacteriales</taxon>
        <taxon>Sphingobacteriaceae</taxon>
        <taxon>Pedobacter</taxon>
    </lineage>
</organism>
<feature type="signal peptide" evidence="5">
    <location>
        <begin position="1"/>
        <end position="17"/>
    </location>
</feature>
<feature type="domain" description="Peptide methionine sulphoxide reductase MsrA" evidence="6">
    <location>
        <begin position="43"/>
        <end position="190"/>
    </location>
</feature>
<evidence type="ECO:0000256" key="3">
    <source>
        <dbReference type="ARBA" id="ARBA00048782"/>
    </source>
</evidence>
<evidence type="ECO:0000256" key="5">
    <source>
        <dbReference type="SAM" id="SignalP"/>
    </source>
</evidence>
<protein>
    <recommendedName>
        <fullName evidence="4">Peptide methionine sulfoxide reductase MsrA</fullName>
        <shortName evidence="4">Protein-methionine-S-oxide reductase</shortName>
        <ecNumber evidence="4">1.8.4.11</ecNumber>
    </recommendedName>
    <alternativeName>
        <fullName evidence="4">Peptide-methionine (S)-S-oxide reductase</fullName>
        <shortName evidence="4">Peptide Met(O) reductase</shortName>
    </alternativeName>
</protein>
<reference evidence="7 8" key="1">
    <citation type="submission" date="2024-03" db="EMBL/GenBank/DDBJ databases">
        <title>Sequence of Lycoming College Course Isolates.</title>
        <authorList>
            <person name="Plotts O."/>
            <person name="Newman J."/>
        </authorList>
    </citation>
    <scope>NUCLEOTIDE SEQUENCE [LARGE SCALE GENOMIC DNA]</scope>
    <source>
        <strain evidence="7 8">CJB-3</strain>
    </source>
</reference>
<dbReference type="Gene3D" id="3.30.1060.10">
    <property type="entry name" value="Peptide methionine sulphoxide reductase MsrA"/>
    <property type="match status" value="1"/>
</dbReference>
<keyword evidence="1 4" id="KW-0560">Oxidoreductase</keyword>
<dbReference type="PANTHER" id="PTHR43774">
    <property type="entry name" value="PEPTIDE METHIONINE SULFOXIDE REDUCTASE"/>
    <property type="match status" value="1"/>
</dbReference>
<evidence type="ECO:0000256" key="4">
    <source>
        <dbReference type="HAMAP-Rule" id="MF_01401"/>
    </source>
</evidence>
<evidence type="ECO:0000256" key="1">
    <source>
        <dbReference type="ARBA" id="ARBA00023002"/>
    </source>
</evidence>
<evidence type="ECO:0000259" key="6">
    <source>
        <dbReference type="Pfam" id="PF01625"/>
    </source>
</evidence>
<dbReference type="Proteomes" id="UP001378956">
    <property type="component" value="Unassembled WGS sequence"/>
</dbReference>
<comment type="function">
    <text evidence="4">Has an important function as a repair enzyme for proteins that have been inactivated by oxidation. Catalyzes the reversible oxidation-reduction of methionine sulfoxide in proteins to methionine.</text>
</comment>
<dbReference type="PANTHER" id="PTHR43774:SF1">
    <property type="entry name" value="PEPTIDE METHIONINE SULFOXIDE REDUCTASE MSRA 2"/>
    <property type="match status" value="1"/>
</dbReference>
<evidence type="ECO:0000313" key="8">
    <source>
        <dbReference type="Proteomes" id="UP001378956"/>
    </source>
</evidence>